<evidence type="ECO:0000256" key="11">
    <source>
        <dbReference type="ARBA" id="ARBA00023152"/>
    </source>
</evidence>
<dbReference type="GO" id="GO:0004618">
    <property type="term" value="F:phosphoglycerate kinase activity"/>
    <property type="evidence" value="ECO:0007669"/>
    <property type="project" value="UniProtKB-UniRule"/>
</dbReference>
<keyword evidence="11 12" id="KW-0324">Glycolysis</keyword>
<feature type="binding site" evidence="12 13">
    <location>
        <begin position="20"/>
        <end position="22"/>
    </location>
    <ligand>
        <name>substrate</name>
    </ligand>
</feature>
<feature type="binding site" evidence="12 13">
    <location>
        <begin position="59"/>
        <end position="62"/>
    </location>
    <ligand>
        <name>substrate</name>
    </ligand>
</feature>
<protein>
    <recommendedName>
        <fullName evidence="6 12">Phosphoglycerate kinase</fullName>
        <ecNumber evidence="5 12">2.7.2.3</ecNumber>
    </recommendedName>
</protein>
<comment type="subunit">
    <text evidence="4 12">Monomer.</text>
</comment>
<feature type="binding site" evidence="13">
    <location>
        <position position="151"/>
    </location>
    <ligand>
        <name>(2R)-3-phosphoglycerate</name>
        <dbReference type="ChEBI" id="CHEBI:58272"/>
    </ligand>
</feature>
<comment type="subcellular location">
    <subcellularLocation>
        <location evidence="12">Cytoplasm</location>
    </subcellularLocation>
</comment>
<dbReference type="InterPro" id="IPR015824">
    <property type="entry name" value="Phosphoglycerate_kinase_N"/>
</dbReference>
<gene>
    <name evidence="12" type="primary">pgk</name>
    <name evidence="16" type="ORF">OMAG_001532</name>
</gene>
<evidence type="ECO:0000256" key="10">
    <source>
        <dbReference type="ARBA" id="ARBA00022840"/>
    </source>
</evidence>
<dbReference type="HAMAP" id="MF_00145">
    <property type="entry name" value="Phosphoglyc_kinase"/>
    <property type="match status" value="1"/>
</dbReference>
<evidence type="ECO:0000256" key="3">
    <source>
        <dbReference type="ARBA" id="ARBA00008982"/>
    </source>
</evidence>
<comment type="catalytic activity">
    <reaction evidence="1 12 15">
        <text>(2R)-3-phosphoglycerate + ATP = (2R)-3-phospho-glyceroyl phosphate + ADP</text>
        <dbReference type="Rhea" id="RHEA:14801"/>
        <dbReference type="ChEBI" id="CHEBI:30616"/>
        <dbReference type="ChEBI" id="CHEBI:57604"/>
        <dbReference type="ChEBI" id="CHEBI:58272"/>
        <dbReference type="ChEBI" id="CHEBI:456216"/>
        <dbReference type="EC" id="2.7.2.3"/>
    </reaction>
</comment>
<evidence type="ECO:0000256" key="4">
    <source>
        <dbReference type="ARBA" id="ARBA00011245"/>
    </source>
</evidence>
<evidence type="ECO:0000313" key="17">
    <source>
        <dbReference type="Proteomes" id="UP000033428"/>
    </source>
</evidence>
<dbReference type="GO" id="GO:0006096">
    <property type="term" value="P:glycolytic process"/>
    <property type="evidence" value="ECO:0007669"/>
    <property type="project" value="UniProtKB-UniRule"/>
</dbReference>
<dbReference type="GO" id="GO:0005829">
    <property type="term" value="C:cytosol"/>
    <property type="evidence" value="ECO:0007669"/>
    <property type="project" value="TreeGrafter"/>
</dbReference>
<dbReference type="Gene3D" id="3.40.50.1260">
    <property type="entry name" value="Phosphoglycerate kinase, N-terminal domain"/>
    <property type="match status" value="2"/>
</dbReference>
<organism evidence="16 17">
    <name type="scientific">Candidatus Omnitrophus magneticus</name>
    <dbReference type="NCBI Taxonomy" id="1609969"/>
    <lineage>
        <taxon>Bacteria</taxon>
        <taxon>Pseudomonadati</taxon>
        <taxon>Candidatus Omnitrophota</taxon>
        <taxon>Candidatus Omnitrophus</taxon>
    </lineage>
</organism>
<dbReference type="Proteomes" id="UP000033428">
    <property type="component" value="Unassembled WGS sequence"/>
</dbReference>
<evidence type="ECO:0000256" key="5">
    <source>
        <dbReference type="ARBA" id="ARBA00013061"/>
    </source>
</evidence>
<dbReference type="AlphaFoldDB" id="A0A0F0CT13"/>
<feature type="binding site" evidence="12">
    <location>
        <position position="118"/>
    </location>
    <ligand>
        <name>substrate</name>
    </ligand>
</feature>
<dbReference type="PANTHER" id="PTHR11406">
    <property type="entry name" value="PHOSPHOGLYCERATE KINASE"/>
    <property type="match status" value="1"/>
</dbReference>
<dbReference type="GO" id="GO:0005524">
    <property type="term" value="F:ATP binding"/>
    <property type="evidence" value="ECO:0007669"/>
    <property type="project" value="UniProtKB-KW"/>
</dbReference>
<comment type="pathway">
    <text evidence="2 12">Carbohydrate degradation; glycolysis; pyruvate from D-glyceraldehyde 3-phosphate: step 2/5.</text>
</comment>
<evidence type="ECO:0000256" key="14">
    <source>
        <dbReference type="PIRSR" id="PIRSR000724-2"/>
    </source>
</evidence>
<evidence type="ECO:0000256" key="13">
    <source>
        <dbReference type="PIRSR" id="PIRSR000724-1"/>
    </source>
</evidence>
<evidence type="ECO:0000256" key="9">
    <source>
        <dbReference type="ARBA" id="ARBA00022777"/>
    </source>
</evidence>
<feature type="binding site" evidence="12">
    <location>
        <position position="36"/>
    </location>
    <ligand>
        <name>substrate</name>
    </ligand>
</feature>
<keyword evidence="7 12" id="KW-0808">Transferase</keyword>
<keyword evidence="12" id="KW-0963">Cytoplasm</keyword>
<dbReference type="InterPro" id="IPR036043">
    <property type="entry name" value="Phosphoglycerate_kinase_sf"/>
</dbReference>
<dbReference type="PATRIC" id="fig|1609969.3.peg.1648"/>
<evidence type="ECO:0000256" key="15">
    <source>
        <dbReference type="RuleBase" id="RU000532"/>
    </source>
</evidence>
<dbReference type="PROSITE" id="PS00111">
    <property type="entry name" value="PGLYCERATE_KINASE"/>
    <property type="match status" value="1"/>
</dbReference>
<dbReference type="InterPro" id="IPR015911">
    <property type="entry name" value="Phosphoglycerate_kinase_CS"/>
</dbReference>
<evidence type="ECO:0000256" key="7">
    <source>
        <dbReference type="ARBA" id="ARBA00022679"/>
    </source>
</evidence>
<feature type="binding site" evidence="12 14">
    <location>
        <position position="322"/>
    </location>
    <ligand>
        <name>ATP</name>
        <dbReference type="ChEBI" id="CHEBI:30616"/>
    </ligand>
</feature>
<feature type="binding site" evidence="13">
    <location>
        <position position="36"/>
    </location>
    <ligand>
        <name>(2R)-3-phosphoglycerate</name>
        <dbReference type="ChEBI" id="CHEBI:58272"/>
    </ligand>
</feature>
<reference evidence="16 17" key="1">
    <citation type="submission" date="2015-02" db="EMBL/GenBank/DDBJ databases">
        <title>Single-cell genomics of uncultivated deep-branching MTB reveals a conserved set of magnetosome genes.</title>
        <authorList>
            <person name="Kolinko S."/>
            <person name="Richter M."/>
            <person name="Glockner F.O."/>
            <person name="Brachmann A."/>
            <person name="Schuler D."/>
        </authorList>
    </citation>
    <scope>NUCLEOTIDE SEQUENCE [LARGE SCALE GENOMIC DNA]</scope>
    <source>
        <strain evidence="16">SKK-01</strain>
    </source>
</reference>
<dbReference type="InterPro" id="IPR001576">
    <property type="entry name" value="Phosphoglycerate_kinase"/>
</dbReference>
<dbReference type="UniPathway" id="UPA00109">
    <property type="reaction ID" value="UER00185"/>
</dbReference>
<dbReference type="PANTHER" id="PTHR11406:SF23">
    <property type="entry name" value="PHOSPHOGLYCERATE KINASE 1, CHLOROPLASTIC-RELATED"/>
    <property type="match status" value="1"/>
</dbReference>
<feature type="binding site" evidence="12">
    <location>
        <position position="151"/>
    </location>
    <ligand>
        <name>substrate</name>
    </ligand>
</feature>
<feature type="binding site" evidence="12">
    <location>
        <position position="291"/>
    </location>
    <ligand>
        <name>ATP</name>
        <dbReference type="ChEBI" id="CHEBI:30616"/>
    </ligand>
</feature>
<feature type="binding site" evidence="12 14">
    <location>
        <position position="201"/>
    </location>
    <ligand>
        <name>ATP</name>
        <dbReference type="ChEBI" id="CHEBI:30616"/>
    </ligand>
</feature>
<dbReference type="EMBL" id="JYNY01000329">
    <property type="protein sequence ID" value="KJJ84590.1"/>
    <property type="molecule type" value="Genomic_DNA"/>
</dbReference>
<comment type="similarity">
    <text evidence="3 12 15">Belongs to the phosphoglycerate kinase family.</text>
</comment>
<dbReference type="PIRSF" id="PIRSF000724">
    <property type="entry name" value="Pgk"/>
    <property type="match status" value="1"/>
</dbReference>
<accession>A0A0F0CT13</accession>
<comment type="caution">
    <text evidence="16">The sequence shown here is derived from an EMBL/GenBank/DDBJ whole genome shotgun (WGS) entry which is preliminary data.</text>
</comment>
<dbReference type="CDD" id="cd00318">
    <property type="entry name" value="Phosphoglycerate_kinase"/>
    <property type="match status" value="1"/>
</dbReference>
<dbReference type="PRINTS" id="PR00477">
    <property type="entry name" value="PHGLYCKINASE"/>
</dbReference>
<keyword evidence="9 12" id="KW-0418">Kinase</keyword>
<feature type="binding site" evidence="13">
    <location>
        <position position="118"/>
    </location>
    <ligand>
        <name>(2R)-3-phosphoglycerate</name>
        <dbReference type="ChEBI" id="CHEBI:58272"/>
    </ligand>
</feature>
<proteinExistence type="inferred from homology"/>
<keyword evidence="17" id="KW-1185">Reference proteome</keyword>
<dbReference type="EC" id="2.7.2.3" evidence="5 12"/>
<evidence type="ECO:0000256" key="2">
    <source>
        <dbReference type="ARBA" id="ARBA00004838"/>
    </source>
</evidence>
<feature type="binding site" evidence="12 14">
    <location>
        <begin position="348"/>
        <end position="351"/>
    </location>
    <ligand>
        <name>ATP</name>
        <dbReference type="ChEBI" id="CHEBI:30616"/>
    </ligand>
</feature>
<evidence type="ECO:0000256" key="1">
    <source>
        <dbReference type="ARBA" id="ARBA00000642"/>
    </source>
</evidence>
<dbReference type="SUPFAM" id="SSF53748">
    <property type="entry name" value="Phosphoglycerate kinase"/>
    <property type="match status" value="1"/>
</dbReference>
<evidence type="ECO:0000256" key="6">
    <source>
        <dbReference type="ARBA" id="ARBA00016471"/>
    </source>
</evidence>
<keyword evidence="10 12" id="KW-0067">ATP-binding</keyword>
<dbReference type="GO" id="GO:0043531">
    <property type="term" value="F:ADP binding"/>
    <property type="evidence" value="ECO:0007669"/>
    <property type="project" value="TreeGrafter"/>
</dbReference>
<keyword evidence="8 12" id="KW-0547">Nucleotide-binding</keyword>
<sequence>MKKTVKDIPLKGKRVLMRVDFNVPQNDKGEITDDSRIKGALPTINYVLGQGAKLVLMSHLGRPDGQIMPEFTLKPVAERLTVLTGKKVVMTNDCIGHEVENVVNKMKEGEVVLLENLRFHKGETKNDKEFAKSLSKLGDIFVEDAFGTCHRAHASTAGVTEYLPGVAGFLVEKEIEYFDKVTRTPEKPFSLILGGSKVSDKILMIENMLGKIDNLIIGGAMAYTFLKAMGKNVGNSKVENDKMDVVNKILSSAKQKNVKIYLPIDHVIAKEIKDGVETKTVKDAIPEGWLGLDIGIETIALFKDALKNSKTIVWNGPLGLFEKKQFAVGTLEVAKFISTIKTISVIGGGDTAAAIIGMGLSDKMSHISTGGGASLECLEGKEMPGIKVLQDK</sequence>
<evidence type="ECO:0000256" key="8">
    <source>
        <dbReference type="ARBA" id="ARBA00022741"/>
    </source>
</evidence>
<name>A0A0F0CT13_9BACT</name>
<evidence type="ECO:0000256" key="12">
    <source>
        <dbReference type="HAMAP-Rule" id="MF_00145"/>
    </source>
</evidence>
<dbReference type="GO" id="GO:0006094">
    <property type="term" value="P:gluconeogenesis"/>
    <property type="evidence" value="ECO:0007669"/>
    <property type="project" value="TreeGrafter"/>
</dbReference>
<evidence type="ECO:0000313" key="16">
    <source>
        <dbReference type="EMBL" id="KJJ84590.1"/>
    </source>
</evidence>
<dbReference type="FunFam" id="3.40.50.1260:FF:000003">
    <property type="entry name" value="Phosphoglycerate kinase"/>
    <property type="match status" value="1"/>
</dbReference>
<dbReference type="Pfam" id="PF00162">
    <property type="entry name" value="PGK"/>
    <property type="match status" value="1"/>
</dbReference>
<dbReference type="FunFam" id="3.40.50.1260:FF:000006">
    <property type="entry name" value="Phosphoglycerate kinase"/>
    <property type="match status" value="1"/>
</dbReference>